<organism evidence="13 14">
    <name type="scientific">Aquatica leii</name>
    <dbReference type="NCBI Taxonomy" id="1421715"/>
    <lineage>
        <taxon>Eukaryota</taxon>
        <taxon>Metazoa</taxon>
        <taxon>Ecdysozoa</taxon>
        <taxon>Arthropoda</taxon>
        <taxon>Hexapoda</taxon>
        <taxon>Insecta</taxon>
        <taxon>Pterygota</taxon>
        <taxon>Neoptera</taxon>
        <taxon>Endopterygota</taxon>
        <taxon>Coleoptera</taxon>
        <taxon>Polyphaga</taxon>
        <taxon>Elateriformia</taxon>
        <taxon>Elateroidea</taxon>
        <taxon>Lampyridae</taxon>
        <taxon>Luciolinae</taxon>
        <taxon>Aquatica</taxon>
    </lineage>
</organism>
<dbReference type="PANTHER" id="PTHR10589:SF17">
    <property type="entry name" value="UBIQUITIN CARBOXYL-TERMINAL HYDROLASE"/>
    <property type="match status" value="1"/>
</dbReference>
<protein>
    <recommendedName>
        <fullName evidence="9 11">Ubiquitin carboxyl-terminal hydrolase</fullName>
        <ecNumber evidence="3 11">3.4.19.12</ecNumber>
    </recommendedName>
</protein>
<accession>A0AAN7SCA5</accession>
<feature type="site" description="Important for enzyme activity" evidence="10">
    <location>
        <position position="253"/>
    </location>
</feature>
<sequence>MSISQIETLISKRTVLKTKVTKFRSFITKFDKNDPIGQINVTERLNDLSQIYSDYETIQSEIELINPEQEKDRDEFIDNYYMAKTEARLFLSNSLSIQSTLVDVFGLDSESLAWVPRPVASVILLFPTSDMHQVFSEKQINEIKEKGQTLSSDLYYVKQIVSNACGTVALIHSIANNCDKITISDGPFKKLLEESRNMTPLERGELLQKSADSILNAHRELANEGQTTANPNDEVNHHFVAFIHKDGYLYEMDGRKEFPINHGSTTPENLLEDAAKVCRQYMEREADNHNFTVMALTSTEN</sequence>
<dbReference type="InterPro" id="IPR036959">
    <property type="entry name" value="Peptidase_C12_UCH_sf"/>
</dbReference>
<evidence type="ECO:0000256" key="3">
    <source>
        <dbReference type="ARBA" id="ARBA00012759"/>
    </source>
</evidence>
<dbReference type="GO" id="GO:0006511">
    <property type="term" value="P:ubiquitin-dependent protein catabolic process"/>
    <property type="evidence" value="ECO:0007669"/>
    <property type="project" value="UniProtKB-UniRule"/>
</dbReference>
<dbReference type="GO" id="GO:0016579">
    <property type="term" value="P:protein deubiquitination"/>
    <property type="evidence" value="ECO:0007669"/>
    <property type="project" value="TreeGrafter"/>
</dbReference>
<dbReference type="GO" id="GO:0005737">
    <property type="term" value="C:cytoplasm"/>
    <property type="evidence" value="ECO:0007669"/>
    <property type="project" value="TreeGrafter"/>
</dbReference>
<keyword evidence="7 10" id="KW-0788">Thiol protease</keyword>
<dbReference type="PRINTS" id="PR00707">
    <property type="entry name" value="UBCTHYDRLASE"/>
</dbReference>
<evidence type="ECO:0000256" key="8">
    <source>
        <dbReference type="ARBA" id="ARBA00055560"/>
    </source>
</evidence>
<dbReference type="EMBL" id="JARPUR010000007">
    <property type="protein sequence ID" value="KAK4873134.1"/>
    <property type="molecule type" value="Genomic_DNA"/>
</dbReference>
<dbReference type="Gene3D" id="3.40.532.10">
    <property type="entry name" value="Peptidase C12, ubiquitin carboxyl-terminal hydrolase"/>
    <property type="match status" value="1"/>
</dbReference>
<feature type="active site" description="Proton donor" evidence="10">
    <location>
        <position position="238"/>
    </location>
</feature>
<dbReference type="InterPro" id="IPR057254">
    <property type="entry name" value="UCH_AS"/>
</dbReference>
<dbReference type="Pfam" id="PF01088">
    <property type="entry name" value="Peptidase_C12"/>
    <property type="match status" value="1"/>
</dbReference>
<evidence type="ECO:0000256" key="9">
    <source>
        <dbReference type="ARBA" id="ARBA00073226"/>
    </source>
</evidence>
<keyword evidence="4 10" id="KW-0645">Protease</keyword>
<dbReference type="GO" id="GO:0004843">
    <property type="term" value="F:cysteine-type deubiquitinase activity"/>
    <property type="evidence" value="ECO:0007669"/>
    <property type="project" value="UniProtKB-UniRule"/>
</dbReference>
<feature type="active site" description="Nucleophile" evidence="10">
    <location>
        <position position="165"/>
    </location>
</feature>
<dbReference type="InterPro" id="IPR038765">
    <property type="entry name" value="Papain-like_cys_pep_sf"/>
</dbReference>
<comment type="catalytic activity">
    <reaction evidence="1 10 11">
        <text>Thiol-dependent hydrolysis of ester, thioester, amide, peptide and isopeptide bonds formed by the C-terminal Gly of ubiquitin (a 76-residue protein attached to proteins as an intracellular targeting signal).</text>
        <dbReference type="EC" id="3.4.19.12"/>
    </reaction>
</comment>
<dbReference type="PROSITE" id="PS52048">
    <property type="entry name" value="UCH_DOMAIN"/>
    <property type="match status" value="1"/>
</dbReference>
<comment type="function">
    <text evidence="8">Ubiquitin-protein hydrolase is involved both in the processing of ubiquitin precursors and of ubiquitinated proteins. This enzyme is a thiol protease that recognizes and hydrolyzes a peptide bond at the C-terminal glycine of ubiquitin.</text>
</comment>
<keyword evidence="6 10" id="KW-0378">Hydrolase</keyword>
<comment type="caution">
    <text evidence="13">The sequence shown here is derived from an EMBL/GenBank/DDBJ whole genome shotgun (WGS) entry which is preliminary data.</text>
</comment>
<gene>
    <name evidence="13" type="ORF">RN001_015163</name>
</gene>
<dbReference type="PROSITE" id="PS00140">
    <property type="entry name" value="UCH_1"/>
    <property type="match status" value="1"/>
</dbReference>
<evidence type="ECO:0000313" key="14">
    <source>
        <dbReference type="Proteomes" id="UP001353858"/>
    </source>
</evidence>
<evidence type="ECO:0000256" key="1">
    <source>
        <dbReference type="ARBA" id="ARBA00000707"/>
    </source>
</evidence>
<dbReference type="AlphaFoldDB" id="A0AAN7SCA5"/>
<dbReference type="EC" id="3.4.19.12" evidence="3 11"/>
<evidence type="ECO:0000256" key="7">
    <source>
        <dbReference type="ARBA" id="ARBA00022807"/>
    </source>
</evidence>
<dbReference type="FunFam" id="3.40.532.10:FF:000006">
    <property type="entry name" value="Ubiquitin carboxyl-terminal hydrolase"/>
    <property type="match status" value="1"/>
</dbReference>
<keyword evidence="14" id="KW-1185">Reference proteome</keyword>
<dbReference type="PANTHER" id="PTHR10589">
    <property type="entry name" value="UBIQUITIN CARBOXYL-TERMINAL HYDROLASE"/>
    <property type="match status" value="1"/>
</dbReference>
<evidence type="ECO:0000256" key="11">
    <source>
        <dbReference type="RuleBase" id="RU361215"/>
    </source>
</evidence>
<feature type="site" description="Transition state stabilizer" evidence="10">
    <location>
        <position position="159"/>
    </location>
</feature>
<evidence type="ECO:0000259" key="12">
    <source>
        <dbReference type="PROSITE" id="PS52048"/>
    </source>
</evidence>
<dbReference type="CDD" id="cd09616">
    <property type="entry name" value="Peptidase_C12_UCH_L1_L3"/>
    <property type="match status" value="1"/>
</dbReference>
<evidence type="ECO:0000256" key="4">
    <source>
        <dbReference type="ARBA" id="ARBA00022670"/>
    </source>
</evidence>
<comment type="similarity">
    <text evidence="2 10 11">Belongs to the peptidase C12 family.</text>
</comment>
<name>A0AAN7SCA5_9COLE</name>
<evidence type="ECO:0000256" key="5">
    <source>
        <dbReference type="ARBA" id="ARBA00022786"/>
    </source>
</evidence>
<evidence type="ECO:0000256" key="2">
    <source>
        <dbReference type="ARBA" id="ARBA00009326"/>
    </source>
</evidence>
<evidence type="ECO:0000313" key="13">
    <source>
        <dbReference type="EMBL" id="KAK4873134.1"/>
    </source>
</evidence>
<evidence type="ECO:0000256" key="6">
    <source>
        <dbReference type="ARBA" id="ARBA00022801"/>
    </source>
</evidence>
<feature type="domain" description="UCH catalytic" evidence="12">
    <location>
        <begin position="60"/>
        <end position="298"/>
    </location>
</feature>
<dbReference type="Proteomes" id="UP001353858">
    <property type="component" value="Unassembled WGS sequence"/>
</dbReference>
<dbReference type="SUPFAM" id="SSF54001">
    <property type="entry name" value="Cysteine proteinases"/>
    <property type="match status" value="1"/>
</dbReference>
<reference evidence="14" key="1">
    <citation type="submission" date="2023-01" db="EMBL/GenBank/DDBJ databases">
        <title>Key to firefly adult light organ development and bioluminescence: homeobox transcription factors regulate luciferase expression and transportation to peroxisome.</title>
        <authorList>
            <person name="Fu X."/>
        </authorList>
    </citation>
    <scope>NUCLEOTIDE SEQUENCE [LARGE SCALE GENOMIC DNA]</scope>
</reference>
<keyword evidence="5 10" id="KW-0833">Ubl conjugation pathway</keyword>
<evidence type="ECO:0000256" key="10">
    <source>
        <dbReference type="PROSITE-ProRule" id="PRU01393"/>
    </source>
</evidence>
<proteinExistence type="inferred from homology"/>
<dbReference type="InterPro" id="IPR001578">
    <property type="entry name" value="Peptidase_C12_UCH"/>
</dbReference>